<protein>
    <submittedName>
        <fullName evidence="2">Uncharacterized protein</fullName>
    </submittedName>
</protein>
<sequence length="116" mass="12898">MINTMAAIWLITGLIILAVAGSLFVLGYQFCNLLIMVDPTLVQKCEQDALSVEYILFPLIIAGTGLTIYGVKTLPSKKGHQLFTGQKHQKVCGKCNYNLSQDELKNHHCNNCKAEW</sequence>
<keyword evidence="1" id="KW-0812">Transmembrane</keyword>
<feature type="transmembrane region" description="Helical" evidence="1">
    <location>
        <begin position="50"/>
        <end position="71"/>
    </location>
</feature>
<evidence type="ECO:0000313" key="2">
    <source>
        <dbReference type="EMBL" id="SVA67642.1"/>
    </source>
</evidence>
<gene>
    <name evidence="2" type="ORF">METZ01_LOCUS120496</name>
</gene>
<dbReference type="AlphaFoldDB" id="A0A381XT41"/>
<feature type="transmembrane region" description="Helical" evidence="1">
    <location>
        <begin position="7"/>
        <end position="30"/>
    </location>
</feature>
<keyword evidence="1" id="KW-0472">Membrane</keyword>
<dbReference type="EMBL" id="UINC01016202">
    <property type="protein sequence ID" value="SVA67642.1"/>
    <property type="molecule type" value="Genomic_DNA"/>
</dbReference>
<evidence type="ECO:0000256" key="1">
    <source>
        <dbReference type="SAM" id="Phobius"/>
    </source>
</evidence>
<name>A0A381XT41_9ZZZZ</name>
<keyword evidence="1" id="KW-1133">Transmembrane helix</keyword>
<organism evidence="2">
    <name type="scientific">marine metagenome</name>
    <dbReference type="NCBI Taxonomy" id="408172"/>
    <lineage>
        <taxon>unclassified sequences</taxon>
        <taxon>metagenomes</taxon>
        <taxon>ecological metagenomes</taxon>
    </lineage>
</organism>
<accession>A0A381XT41</accession>
<proteinExistence type="predicted"/>
<reference evidence="2" key="1">
    <citation type="submission" date="2018-05" db="EMBL/GenBank/DDBJ databases">
        <authorList>
            <person name="Lanie J.A."/>
            <person name="Ng W.-L."/>
            <person name="Kazmierczak K.M."/>
            <person name="Andrzejewski T.M."/>
            <person name="Davidsen T.M."/>
            <person name="Wayne K.J."/>
            <person name="Tettelin H."/>
            <person name="Glass J.I."/>
            <person name="Rusch D."/>
            <person name="Podicherti R."/>
            <person name="Tsui H.-C.T."/>
            <person name="Winkler M.E."/>
        </authorList>
    </citation>
    <scope>NUCLEOTIDE SEQUENCE</scope>
</reference>